<proteinExistence type="predicted"/>
<dbReference type="AlphaFoldDB" id="A0A919TYE9"/>
<name>A0A919TYE9_9ACTN</name>
<gene>
    <name evidence="1" type="ORF">Ate02nite_88490</name>
</gene>
<evidence type="ECO:0000313" key="1">
    <source>
        <dbReference type="EMBL" id="GIF26119.1"/>
    </source>
</evidence>
<dbReference type="EMBL" id="BOMY01000055">
    <property type="protein sequence ID" value="GIF26119.1"/>
    <property type="molecule type" value="Genomic_DNA"/>
</dbReference>
<organism evidence="1 2">
    <name type="scientific">Paractinoplanes tereljensis</name>
    <dbReference type="NCBI Taxonomy" id="571912"/>
    <lineage>
        <taxon>Bacteria</taxon>
        <taxon>Bacillati</taxon>
        <taxon>Actinomycetota</taxon>
        <taxon>Actinomycetes</taxon>
        <taxon>Micromonosporales</taxon>
        <taxon>Micromonosporaceae</taxon>
        <taxon>Paractinoplanes</taxon>
    </lineage>
</organism>
<reference evidence="1" key="1">
    <citation type="submission" date="2021-01" db="EMBL/GenBank/DDBJ databases">
        <title>Whole genome shotgun sequence of Actinoplanes tereljensis NBRC 105297.</title>
        <authorList>
            <person name="Komaki H."/>
            <person name="Tamura T."/>
        </authorList>
    </citation>
    <scope>NUCLEOTIDE SEQUENCE</scope>
    <source>
        <strain evidence="1">NBRC 105297</strain>
    </source>
</reference>
<dbReference type="Proteomes" id="UP000623608">
    <property type="component" value="Unassembled WGS sequence"/>
</dbReference>
<dbReference type="RefSeq" id="WP_203813900.1">
    <property type="nucleotide sequence ID" value="NZ_BOMY01000055.1"/>
</dbReference>
<accession>A0A919TYE9</accession>
<keyword evidence="2" id="KW-1185">Reference proteome</keyword>
<protein>
    <submittedName>
        <fullName evidence="1">Uncharacterized protein</fullName>
    </submittedName>
</protein>
<comment type="caution">
    <text evidence="1">The sequence shown here is derived from an EMBL/GenBank/DDBJ whole genome shotgun (WGS) entry which is preliminary data.</text>
</comment>
<sequence length="192" mass="21360">MTPDDSVKAMAARLSAIDWRRHGDKAWSRAALLKEYFRRVARWAQFYGCEAQTPFFDIAACVDPNVRADPEILDDLLTTVSPGGWDITHVTPLILHWAALRATPGIEFPADLEDPFEPLVQLFERGGGFHTENGEVNLEYIAAPMHRWLGFAAKPPMPTFAPEALDEIDRAGSIKQFGYVMGPDGKPVGRLP</sequence>
<evidence type="ECO:0000313" key="2">
    <source>
        <dbReference type="Proteomes" id="UP000623608"/>
    </source>
</evidence>